<comment type="subcellular location">
    <subcellularLocation>
        <location evidence="1">Cell envelope</location>
    </subcellularLocation>
    <subcellularLocation>
        <location evidence="11">Cell membrane</location>
    </subcellularLocation>
</comment>
<dbReference type="Pfam" id="PF04413">
    <property type="entry name" value="Glycos_transf_N"/>
    <property type="match status" value="1"/>
</dbReference>
<comment type="catalytic activity">
    <reaction evidence="8 11">
        <text>lipid IVA (E. coli) + CMP-3-deoxy-beta-D-manno-octulosonate = alpha-Kdo-(2-&gt;6)-lipid IVA (E. coli) + CMP + H(+)</text>
        <dbReference type="Rhea" id="RHEA:28066"/>
        <dbReference type="ChEBI" id="CHEBI:15378"/>
        <dbReference type="ChEBI" id="CHEBI:58603"/>
        <dbReference type="ChEBI" id="CHEBI:60364"/>
        <dbReference type="ChEBI" id="CHEBI:60377"/>
        <dbReference type="ChEBI" id="CHEBI:85987"/>
        <dbReference type="EC" id="2.4.99.12"/>
    </reaction>
</comment>
<dbReference type="OrthoDB" id="9789797at2"/>
<dbReference type="AlphaFoldDB" id="A0A1B9NVH8"/>
<evidence type="ECO:0000256" key="1">
    <source>
        <dbReference type="ARBA" id="ARBA00004196"/>
    </source>
</evidence>
<accession>A0A1B9NVH8</accession>
<keyword evidence="5" id="KW-0472">Membrane</keyword>
<dbReference type="SUPFAM" id="SSF53756">
    <property type="entry name" value="UDP-Glycosyltransferase/glycogen phosphorylase"/>
    <property type="match status" value="1"/>
</dbReference>
<dbReference type="Gene3D" id="3.40.50.11720">
    <property type="entry name" value="3-Deoxy-D-manno-octulosonic-acid transferase, N-terminal domain"/>
    <property type="match status" value="1"/>
</dbReference>
<dbReference type="EC" id="2.4.99.12" evidence="3 11"/>
<feature type="domain" description="3-deoxy-D-manno-octulosonic-acid transferase N-terminal" evidence="13">
    <location>
        <begin position="34"/>
        <end position="211"/>
    </location>
</feature>
<dbReference type="RefSeq" id="WP_065611869.1">
    <property type="nucleotide sequence ID" value="NZ_CAWMPN010000024.1"/>
</dbReference>
<dbReference type="EMBL" id="MAJU01000024">
    <property type="protein sequence ID" value="OCH18595.1"/>
    <property type="molecule type" value="Genomic_DNA"/>
</dbReference>
<evidence type="ECO:0000259" key="13">
    <source>
        <dbReference type="Pfam" id="PF04413"/>
    </source>
</evidence>
<evidence type="ECO:0000313" key="14">
    <source>
        <dbReference type="EMBL" id="OCH18595.1"/>
    </source>
</evidence>
<evidence type="ECO:0000259" key="12">
    <source>
        <dbReference type="Pfam" id="PF00534"/>
    </source>
</evidence>
<dbReference type="GO" id="GO:0009244">
    <property type="term" value="P:lipopolysaccharide core region biosynthetic process"/>
    <property type="evidence" value="ECO:0007669"/>
    <property type="project" value="UniProtKB-UniRule"/>
</dbReference>
<keyword evidence="6 11" id="KW-0808">Transferase</keyword>
<dbReference type="PANTHER" id="PTHR42755:SF1">
    <property type="entry name" value="3-DEOXY-D-MANNO-OCTULOSONIC ACID TRANSFERASE, MITOCHONDRIAL-RELATED"/>
    <property type="match status" value="1"/>
</dbReference>
<sequence>MIRFFYTLILSIFSPFLLYSLYKKKEGKPPFGGRWKEHFGFTPKLNTIKQPIWIHAVSVGEVIAALPIIKALKKQNPTQAILVTTTTSTGAEQIEKLGELVEHRYMPIDFSFAIRNFLKVTNPKKMLIMETELWPNTLYTVAKHDIPISVLNARLSQKSYLGYKKIQPIFNLLAKNLTHICCQYQDDANRFIALGIQEEKVHITGSVKFDIEITDNIITLGKNLREQLGTERPIWIAASTHKGEDEQVLIAHKKLLESIPDVLLILVPRHPERFNSVFELCCVENMTVTKRTSKKCITDDVQIYLADTMGEMLTLIGASDVCFMGGSLIGNKVGGHNIIEPIALNIPTIIGPSYYNFQEIIDKLLQQSGCIVSNNNELCSNLLTLLTNTKSANKLSYNAYQFLKKQQGSINKSITIISSVNKVS</sequence>
<dbReference type="NCBIfam" id="NF004388">
    <property type="entry name" value="PRK05749.1-4"/>
    <property type="match status" value="1"/>
</dbReference>
<proteinExistence type="inferred from homology"/>
<evidence type="ECO:0000256" key="5">
    <source>
        <dbReference type="ARBA" id="ARBA00022519"/>
    </source>
</evidence>
<dbReference type="InterPro" id="IPR039901">
    <property type="entry name" value="Kdotransferase"/>
</dbReference>
<dbReference type="GO" id="GO:0009245">
    <property type="term" value="P:lipid A biosynthetic process"/>
    <property type="evidence" value="ECO:0007669"/>
    <property type="project" value="TreeGrafter"/>
</dbReference>
<dbReference type="PANTHER" id="PTHR42755">
    <property type="entry name" value="3-DEOXY-MANNO-OCTULOSONATE CYTIDYLYLTRANSFERASE"/>
    <property type="match status" value="1"/>
</dbReference>
<reference evidence="14 15" key="1">
    <citation type="submission" date="2016-06" db="EMBL/GenBank/DDBJ databases">
        <authorList>
            <person name="Kjaerup R.B."/>
            <person name="Dalgaard T.S."/>
            <person name="Juul-Madsen H.R."/>
        </authorList>
    </citation>
    <scope>NUCLEOTIDE SEQUENCE [LARGE SCALE GENOMIC DNA]</scope>
    <source>
        <strain evidence="14 15">1S159</strain>
    </source>
</reference>
<evidence type="ECO:0000256" key="11">
    <source>
        <dbReference type="RuleBase" id="RU365103"/>
    </source>
</evidence>
<feature type="site" description="Transition state stabilizer" evidence="10">
    <location>
        <position position="208"/>
    </location>
</feature>
<feature type="domain" description="Glycosyl transferase family 1" evidence="12">
    <location>
        <begin position="285"/>
        <end position="401"/>
    </location>
</feature>
<dbReference type="InterPro" id="IPR001296">
    <property type="entry name" value="Glyco_trans_1"/>
</dbReference>
<dbReference type="GO" id="GO:0043842">
    <property type="term" value="F:Kdo transferase activity"/>
    <property type="evidence" value="ECO:0007669"/>
    <property type="project" value="UniProtKB-EC"/>
</dbReference>
<dbReference type="STRING" id="688.A6E04_01870"/>
<evidence type="ECO:0000313" key="15">
    <source>
        <dbReference type="Proteomes" id="UP000093523"/>
    </source>
</evidence>
<comment type="similarity">
    <text evidence="11">Belongs to the glycosyltransferase group 1 family.</text>
</comment>
<comment type="function">
    <text evidence="11">Involved in lipopolysaccharide (LPS) biosynthesis. Catalyzes the transfer of 3-deoxy-D-manno-octulosonate (Kdo) residue(s) from CMP-Kdo to lipid IV(A), the tetraacyldisaccharide-1,4'-bisphosphate precursor of lipid A.</text>
</comment>
<dbReference type="Gene3D" id="3.40.50.2000">
    <property type="entry name" value="Glycogen Phosphorylase B"/>
    <property type="match status" value="1"/>
</dbReference>
<evidence type="ECO:0000256" key="2">
    <source>
        <dbReference type="ARBA" id="ARBA00004713"/>
    </source>
</evidence>
<dbReference type="GO" id="GO:0005886">
    <property type="term" value="C:plasma membrane"/>
    <property type="evidence" value="ECO:0007669"/>
    <property type="project" value="UniProtKB-SubCell"/>
</dbReference>
<keyword evidence="5" id="KW-0997">Cell inner membrane</keyword>
<evidence type="ECO:0000256" key="10">
    <source>
        <dbReference type="PIRSR" id="PIRSR639901-2"/>
    </source>
</evidence>
<comment type="pathway">
    <text evidence="2 11">Bacterial outer membrane biogenesis; LPS core biosynthesis.</text>
</comment>
<evidence type="ECO:0000256" key="7">
    <source>
        <dbReference type="ARBA" id="ARBA00031445"/>
    </source>
</evidence>
<dbReference type="InterPro" id="IPR007507">
    <property type="entry name" value="Glycos_transf_N"/>
</dbReference>
<dbReference type="InterPro" id="IPR038107">
    <property type="entry name" value="Glycos_transf_N_sf"/>
</dbReference>
<feature type="active site" description="Proton acceptor" evidence="9">
    <location>
        <position position="61"/>
    </location>
</feature>
<feature type="site" description="Transition state stabilizer" evidence="10">
    <location>
        <position position="130"/>
    </location>
</feature>
<keyword evidence="11" id="KW-1003">Cell membrane</keyword>
<keyword evidence="11" id="KW-0448">Lipopolysaccharide biosynthesis</keyword>
<evidence type="ECO:0000256" key="3">
    <source>
        <dbReference type="ARBA" id="ARBA00012621"/>
    </source>
</evidence>
<evidence type="ECO:0000256" key="8">
    <source>
        <dbReference type="ARBA" id="ARBA00049183"/>
    </source>
</evidence>
<organism evidence="14 15">
    <name type="scientific">Aliivibrio logei</name>
    <name type="common">Vibrio logei</name>
    <dbReference type="NCBI Taxonomy" id="688"/>
    <lineage>
        <taxon>Bacteria</taxon>
        <taxon>Pseudomonadati</taxon>
        <taxon>Pseudomonadota</taxon>
        <taxon>Gammaproteobacteria</taxon>
        <taxon>Vibrionales</taxon>
        <taxon>Vibrionaceae</taxon>
        <taxon>Aliivibrio</taxon>
    </lineage>
</organism>
<evidence type="ECO:0000256" key="9">
    <source>
        <dbReference type="PIRSR" id="PIRSR639901-1"/>
    </source>
</evidence>
<protein>
    <recommendedName>
        <fullName evidence="4 11">3-deoxy-D-manno-octulosonic acid transferase</fullName>
        <shortName evidence="11">Kdo transferase</shortName>
        <ecNumber evidence="3 11">2.4.99.12</ecNumber>
    </recommendedName>
    <alternativeName>
        <fullName evidence="7 11">Lipid IV(A) 3-deoxy-D-manno-octulosonic acid transferase</fullName>
    </alternativeName>
</protein>
<gene>
    <name evidence="14" type="ORF">A6E04_01870</name>
</gene>
<dbReference type="GO" id="GO:0030313">
    <property type="term" value="C:cell envelope"/>
    <property type="evidence" value="ECO:0007669"/>
    <property type="project" value="UniProtKB-SubCell"/>
</dbReference>
<dbReference type="FunFam" id="3.40.50.11720:FF:000001">
    <property type="entry name" value="3-deoxy-D-manno-octulosonic acid transferase"/>
    <property type="match status" value="1"/>
</dbReference>
<comment type="caution">
    <text evidence="14">The sequence shown here is derived from an EMBL/GenBank/DDBJ whole genome shotgun (WGS) entry which is preliminary data.</text>
</comment>
<name>A0A1B9NVH8_ALILO</name>
<dbReference type="UniPathway" id="UPA00958"/>
<dbReference type="Pfam" id="PF00534">
    <property type="entry name" value="Glycos_transf_1"/>
    <property type="match status" value="1"/>
</dbReference>
<dbReference type="Proteomes" id="UP000093523">
    <property type="component" value="Unassembled WGS sequence"/>
</dbReference>
<evidence type="ECO:0000256" key="4">
    <source>
        <dbReference type="ARBA" id="ARBA00019077"/>
    </source>
</evidence>
<evidence type="ECO:0000256" key="6">
    <source>
        <dbReference type="ARBA" id="ARBA00022679"/>
    </source>
</evidence>